<comment type="caution">
    <text evidence="1">The sequence shown here is derived from an EMBL/GenBank/DDBJ whole genome shotgun (WGS) entry which is preliminary data.</text>
</comment>
<sequence>MKDEDVIKGIVELLKGINNSAAELVGSGKLEEAVKMYELGEQTSLKFYYADGAFTNRLYIAKIHIMEENFEAAADCLDRLSEYDSVQNAERELAIFYKEAGMILLKAGMEMEAAGNLTGALRLFEKIQPYLNKKRADVVEKEIIMLKAKVGAGVGANST</sequence>
<reference evidence="1 2" key="1">
    <citation type="submission" date="2019-03" db="EMBL/GenBank/DDBJ databases">
        <title>Genomic Encyclopedia of Type Strains, Phase IV (KMG-IV): sequencing the most valuable type-strain genomes for metagenomic binning, comparative biology and taxonomic classification.</title>
        <authorList>
            <person name="Goeker M."/>
        </authorList>
    </citation>
    <scope>NUCLEOTIDE SEQUENCE [LARGE SCALE GENOMIC DNA]</scope>
    <source>
        <strain evidence="1 2">DSM 13328</strain>
    </source>
</reference>
<dbReference type="EMBL" id="SNYS01000005">
    <property type="protein sequence ID" value="TDQ71277.1"/>
    <property type="molecule type" value="Genomic_DNA"/>
</dbReference>
<evidence type="ECO:0008006" key="3">
    <source>
        <dbReference type="Google" id="ProtNLM"/>
    </source>
</evidence>
<gene>
    <name evidence="1" type="ORF">C7391_0384</name>
</gene>
<evidence type="ECO:0000313" key="1">
    <source>
        <dbReference type="EMBL" id="TDQ71277.1"/>
    </source>
</evidence>
<proteinExistence type="predicted"/>
<dbReference type="OrthoDB" id="385301at2157"/>
<protein>
    <recommendedName>
        <fullName evidence="3">Tetratricopeptide repeat protein</fullName>
    </recommendedName>
</protein>
<keyword evidence="2" id="KW-1185">Reference proteome</keyword>
<name>A0A484F9K4_9EURY</name>
<evidence type="ECO:0000313" key="2">
    <source>
        <dbReference type="Proteomes" id="UP000294855"/>
    </source>
</evidence>
<dbReference type="InterPro" id="IPR011990">
    <property type="entry name" value="TPR-like_helical_dom_sf"/>
</dbReference>
<dbReference type="SUPFAM" id="SSF48452">
    <property type="entry name" value="TPR-like"/>
    <property type="match status" value="1"/>
</dbReference>
<dbReference type="AlphaFoldDB" id="A0A484F9K4"/>
<dbReference type="Proteomes" id="UP000294855">
    <property type="component" value="Unassembled WGS sequence"/>
</dbReference>
<organism evidence="1 2">
    <name type="scientific">Methanimicrococcus blatticola</name>
    <dbReference type="NCBI Taxonomy" id="91560"/>
    <lineage>
        <taxon>Archaea</taxon>
        <taxon>Methanobacteriati</taxon>
        <taxon>Methanobacteriota</taxon>
        <taxon>Stenosarchaea group</taxon>
        <taxon>Methanomicrobia</taxon>
        <taxon>Methanosarcinales</taxon>
        <taxon>Methanosarcinaceae</taxon>
        <taxon>Methanimicrococcus</taxon>
    </lineage>
</organism>
<dbReference type="RefSeq" id="WP_133516844.1">
    <property type="nucleotide sequence ID" value="NZ_JAHDUW010000001.1"/>
</dbReference>
<accession>A0A484F9K4</accession>